<reference evidence="3" key="1">
    <citation type="journal article" date="2020" name="Microb. Genom.">
        <title>Genetic diversity of clinical and environmental Mucorales isolates obtained from an investigation of mucormycosis cases among solid organ transplant recipients.</title>
        <authorList>
            <person name="Nguyen M.H."/>
            <person name="Kaul D."/>
            <person name="Muto C."/>
            <person name="Cheng S.J."/>
            <person name="Richter R.A."/>
            <person name="Bruno V.M."/>
            <person name="Liu G."/>
            <person name="Beyhan S."/>
            <person name="Sundermann A.J."/>
            <person name="Mounaud S."/>
            <person name="Pasculle A.W."/>
            <person name="Nierman W.C."/>
            <person name="Driscoll E."/>
            <person name="Cumbie R."/>
            <person name="Clancy C.J."/>
            <person name="Dupont C.L."/>
        </authorList>
    </citation>
    <scope>NUCLEOTIDE SEQUENCE</scope>
    <source>
        <strain evidence="3">GL11</strain>
    </source>
</reference>
<evidence type="ECO:0000259" key="2">
    <source>
        <dbReference type="Pfam" id="PF13358"/>
    </source>
</evidence>
<dbReference type="Pfam" id="PF13358">
    <property type="entry name" value="DDE_3"/>
    <property type="match status" value="1"/>
</dbReference>
<gene>
    <name evidence="3" type="ORF">G6F64_009999</name>
</gene>
<proteinExistence type="predicted"/>
<organism evidence="3 4">
    <name type="scientific">Rhizopus oryzae</name>
    <name type="common">Mucormycosis agent</name>
    <name type="synonym">Rhizopus arrhizus var. delemar</name>
    <dbReference type="NCBI Taxonomy" id="64495"/>
    <lineage>
        <taxon>Eukaryota</taxon>
        <taxon>Fungi</taxon>
        <taxon>Fungi incertae sedis</taxon>
        <taxon>Mucoromycota</taxon>
        <taxon>Mucoromycotina</taxon>
        <taxon>Mucoromycetes</taxon>
        <taxon>Mucorales</taxon>
        <taxon>Mucorineae</taxon>
        <taxon>Rhizopodaceae</taxon>
        <taxon>Rhizopus</taxon>
    </lineage>
</organism>
<dbReference type="Proteomes" id="UP000716291">
    <property type="component" value="Unassembled WGS sequence"/>
</dbReference>
<dbReference type="EMBL" id="JAANQT010001950">
    <property type="protein sequence ID" value="KAG1303523.1"/>
    <property type="molecule type" value="Genomic_DNA"/>
</dbReference>
<name>A0A9P6X1W1_RHIOR</name>
<protein>
    <recommendedName>
        <fullName evidence="2">Tc1-like transposase DDE domain-containing protein</fullName>
    </recommendedName>
</protein>
<evidence type="ECO:0000256" key="1">
    <source>
        <dbReference type="SAM" id="MobiDB-lite"/>
    </source>
</evidence>
<sequence>MIQWADENTDSVVLEDMLDALTEKFGYLQITRSGFYKFVREKCRITFKKAHLQPVERNTPEKIKQRYEWVKRWMETDLDFTSNCVFIDEAAFHINLKRNFSWSKEGGRAVVKAPRTRPKTTTILGAISPFGVVDISVRRPRALGSSKKRKVNGGTKAKESNNSSTVTGHYFNFISSVLDVMDRHEQFCGHYLVMDNAPIHTHEDIQKHIESRGYGCVYLSPYSPELNPIEQFWSVCKSKLKREQLLDEEAPTTRIADACNRVLYSDLQGFCRYSASKFDDCFNRSCYPINNDVDAVIANSQQDQRLLVSLNRHPESLRILCLALKCKDADQLEEFGFGKVAVAANDQEKCLLRSIRYALQDFVFKCRRKSSIIPSNHERTFFFDRVMSIINYFADNSGIIHFEWGEKMIMSQAVTLSVAFSEISNSNYADGIGYSTTNGVVDEE</sequence>
<feature type="region of interest" description="Disordered" evidence="1">
    <location>
        <begin position="144"/>
        <end position="163"/>
    </location>
</feature>
<accession>A0A9P6X1W1</accession>
<comment type="caution">
    <text evidence="3">The sequence shown here is derived from an EMBL/GenBank/DDBJ whole genome shotgun (WGS) entry which is preliminary data.</text>
</comment>
<dbReference type="InterPro" id="IPR036397">
    <property type="entry name" value="RNaseH_sf"/>
</dbReference>
<evidence type="ECO:0000313" key="4">
    <source>
        <dbReference type="Proteomes" id="UP000716291"/>
    </source>
</evidence>
<dbReference type="PANTHER" id="PTHR46564:SF1">
    <property type="entry name" value="TRANSPOSASE"/>
    <property type="match status" value="1"/>
</dbReference>
<keyword evidence="4" id="KW-1185">Reference proteome</keyword>
<dbReference type="InterPro" id="IPR038717">
    <property type="entry name" value="Tc1-like_DDE_dom"/>
</dbReference>
<feature type="domain" description="Tc1-like transposase DDE" evidence="2">
    <location>
        <begin position="173"/>
        <end position="245"/>
    </location>
</feature>
<dbReference type="PANTHER" id="PTHR46564">
    <property type="entry name" value="TRANSPOSASE"/>
    <property type="match status" value="1"/>
</dbReference>
<dbReference type="AlphaFoldDB" id="A0A9P6X1W1"/>
<dbReference type="GO" id="GO:0003676">
    <property type="term" value="F:nucleic acid binding"/>
    <property type="evidence" value="ECO:0007669"/>
    <property type="project" value="InterPro"/>
</dbReference>
<dbReference type="Gene3D" id="3.30.420.10">
    <property type="entry name" value="Ribonuclease H-like superfamily/Ribonuclease H"/>
    <property type="match status" value="1"/>
</dbReference>
<evidence type="ECO:0000313" key="3">
    <source>
        <dbReference type="EMBL" id="KAG1303523.1"/>
    </source>
</evidence>